<evidence type="ECO:0000256" key="1">
    <source>
        <dbReference type="SAM" id="MobiDB-lite"/>
    </source>
</evidence>
<organism evidence="2 3">
    <name type="scientific">Bacteroides thetaiotaomicron</name>
    <dbReference type="NCBI Taxonomy" id="818"/>
    <lineage>
        <taxon>Bacteria</taxon>
        <taxon>Pseudomonadati</taxon>
        <taxon>Bacteroidota</taxon>
        <taxon>Bacteroidia</taxon>
        <taxon>Bacteroidales</taxon>
        <taxon>Bacteroidaceae</taxon>
        <taxon>Bacteroides</taxon>
    </lineage>
</organism>
<accession>A0AAP3WF43</accession>
<sequence length="84" mass="9764">MRLTRGAAGIGKIGTARYLRGKIIPRRSLQGWARKPTAKRGRKMRTREKGRNGYRKGRKRRTTGNAADRPEIRRRWDKTRESCA</sequence>
<dbReference type="Proteomes" id="UP001217776">
    <property type="component" value="Unassembled WGS sequence"/>
</dbReference>
<feature type="compositionally biased region" description="Basic and acidic residues" evidence="1">
    <location>
        <begin position="68"/>
        <end position="84"/>
    </location>
</feature>
<dbReference type="EMBL" id="JAQNVG010000016">
    <property type="protein sequence ID" value="MDC2236431.1"/>
    <property type="molecule type" value="Genomic_DNA"/>
</dbReference>
<proteinExistence type="predicted"/>
<dbReference type="AlphaFoldDB" id="A0AAP3WF43"/>
<dbReference type="RefSeq" id="WP_032571897.1">
    <property type="nucleotide sequence ID" value="NZ_CAXSTA010000003.1"/>
</dbReference>
<evidence type="ECO:0000313" key="2">
    <source>
        <dbReference type="EMBL" id="MDC2236431.1"/>
    </source>
</evidence>
<name>A0AAP3WF43_BACT4</name>
<evidence type="ECO:0000313" key="3">
    <source>
        <dbReference type="Proteomes" id="UP001217776"/>
    </source>
</evidence>
<comment type="caution">
    <text evidence="2">The sequence shown here is derived from an EMBL/GenBank/DDBJ whole genome shotgun (WGS) entry which is preliminary data.</text>
</comment>
<gene>
    <name evidence="2" type="ORF">PO127_11820</name>
</gene>
<feature type="compositionally biased region" description="Basic residues" evidence="1">
    <location>
        <begin position="36"/>
        <end position="62"/>
    </location>
</feature>
<feature type="region of interest" description="Disordered" evidence="1">
    <location>
        <begin position="29"/>
        <end position="84"/>
    </location>
</feature>
<reference evidence="2" key="1">
    <citation type="submission" date="2022-10" db="EMBL/GenBank/DDBJ databases">
        <title>Human gut microbiome strain richness.</title>
        <authorList>
            <person name="Chen-Liaw A."/>
        </authorList>
    </citation>
    <scope>NUCLEOTIDE SEQUENCE</scope>
    <source>
        <strain evidence="2">1001283st1_A3_1001283B150304_161114</strain>
    </source>
</reference>
<protein>
    <submittedName>
        <fullName evidence="2">Uncharacterized protein</fullName>
    </submittedName>
</protein>